<sequence length="69" mass="7634">MPLTTRIDTLQSELDSFLGFLLIRLAKILIALLVNASSFPHIIWHGSGGIIFVYFLPTFSICPLDSSVI</sequence>
<gene>
    <name evidence="2" type="ORF">PXEA_LOCUS24392</name>
</gene>
<proteinExistence type="predicted"/>
<reference evidence="2" key="1">
    <citation type="submission" date="2018-11" db="EMBL/GenBank/DDBJ databases">
        <authorList>
            <consortium name="Pathogen Informatics"/>
        </authorList>
    </citation>
    <scope>NUCLEOTIDE SEQUENCE</scope>
</reference>
<comment type="caution">
    <text evidence="2">The sequence shown here is derived from an EMBL/GenBank/DDBJ whole genome shotgun (WGS) entry which is preliminary data.</text>
</comment>
<keyword evidence="1" id="KW-0472">Membrane</keyword>
<organism evidence="2 3">
    <name type="scientific">Protopolystoma xenopodis</name>
    <dbReference type="NCBI Taxonomy" id="117903"/>
    <lineage>
        <taxon>Eukaryota</taxon>
        <taxon>Metazoa</taxon>
        <taxon>Spiralia</taxon>
        <taxon>Lophotrochozoa</taxon>
        <taxon>Platyhelminthes</taxon>
        <taxon>Monogenea</taxon>
        <taxon>Polyopisthocotylea</taxon>
        <taxon>Polystomatidea</taxon>
        <taxon>Polystomatidae</taxon>
        <taxon>Protopolystoma</taxon>
    </lineage>
</organism>
<evidence type="ECO:0000313" key="2">
    <source>
        <dbReference type="EMBL" id="VEL30952.1"/>
    </source>
</evidence>
<evidence type="ECO:0000313" key="3">
    <source>
        <dbReference type="Proteomes" id="UP000784294"/>
    </source>
</evidence>
<name>A0A3S5A962_9PLAT</name>
<feature type="transmembrane region" description="Helical" evidence="1">
    <location>
        <begin position="42"/>
        <end position="64"/>
    </location>
</feature>
<dbReference type="Proteomes" id="UP000784294">
    <property type="component" value="Unassembled WGS sequence"/>
</dbReference>
<accession>A0A3S5A962</accession>
<keyword evidence="1" id="KW-1133">Transmembrane helix</keyword>
<evidence type="ECO:0000256" key="1">
    <source>
        <dbReference type="SAM" id="Phobius"/>
    </source>
</evidence>
<keyword evidence="1" id="KW-0812">Transmembrane</keyword>
<keyword evidence="3" id="KW-1185">Reference proteome</keyword>
<dbReference type="EMBL" id="CAAALY010117208">
    <property type="protein sequence ID" value="VEL30952.1"/>
    <property type="molecule type" value="Genomic_DNA"/>
</dbReference>
<protein>
    <submittedName>
        <fullName evidence="2">Uncharacterized protein</fullName>
    </submittedName>
</protein>
<dbReference type="AlphaFoldDB" id="A0A3S5A962"/>
<feature type="transmembrane region" description="Helical" evidence="1">
    <location>
        <begin position="16"/>
        <end position="36"/>
    </location>
</feature>